<name>A0ABZ2JB81_9CHLR</name>
<dbReference type="RefSeq" id="WP_338737925.1">
    <property type="nucleotide sequence ID" value="NZ_CP146612.1"/>
</dbReference>
<evidence type="ECO:0000256" key="1">
    <source>
        <dbReference type="SAM" id="MobiDB-lite"/>
    </source>
</evidence>
<dbReference type="Proteomes" id="UP001375370">
    <property type="component" value="Chromosome"/>
</dbReference>
<gene>
    <name evidence="3" type="ORF">V8247_01135</name>
</gene>
<evidence type="ECO:0008006" key="5">
    <source>
        <dbReference type="Google" id="ProtNLM"/>
    </source>
</evidence>
<proteinExistence type="predicted"/>
<feature type="region of interest" description="Disordered" evidence="1">
    <location>
        <begin position="31"/>
        <end position="53"/>
    </location>
</feature>
<evidence type="ECO:0000313" key="4">
    <source>
        <dbReference type="Proteomes" id="UP001375370"/>
    </source>
</evidence>
<keyword evidence="4" id="KW-1185">Reference proteome</keyword>
<sequence>MTNKISWARIVVTAMSIMLIAVGCSSGAEVGNNDPGTNTPDTNPPGTTAPVTTAPPMPTAVGNFMCELKEYPETIWPLYKIKNIEERQNNFWMEVYYPADYVYPDIKFYFGIQYSSAATEAEVLKHYYDRVEAHQINAFSDVQGYIGDWEVYADAEASFYTGEQNVSVMVGNNKIVYQSNPYFTDFPTTLFPAYQLSVPLSDIFYCWSNSKEYYRRYENTGSVADAVSHYRNLMQGATGFTENTVTGSIGTSITLKGNLAGYKVEIVVRDWNDLITVNLEKLFS</sequence>
<feature type="signal peptide" evidence="2">
    <location>
        <begin position="1"/>
        <end position="28"/>
    </location>
</feature>
<feature type="compositionally biased region" description="Low complexity" evidence="1">
    <location>
        <begin position="31"/>
        <end position="52"/>
    </location>
</feature>
<keyword evidence="2" id="KW-0732">Signal</keyword>
<organism evidence="3 4">
    <name type="scientific">Candidatus Dehalogenimonas loeffleri</name>
    <dbReference type="NCBI Taxonomy" id="3127115"/>
    <lineage>
        <taxon>Bacteria</taxon>
        <taxon>Bacillati</taxon>
        <taxon>Chloroflexota</taxon>
        <taxon>Dehalococcoidia</taxon>
        <taxon>Dehalococcoidales</taxon>
        <taxon>Dehalococcoidaceae</taxon>
        <taxon>Dehalogenimonas</taxon>
    </lineage>
</organism>
<evidence type="ECO:0000313" key="3">
    <source>
        <dbReference type="EMBL" id="WWX25605.1"/>
    </source>
</evidence>
<dbReference type="PROSITE" id="PS51257">
    <property type="entry name" value="PROKAR_LIPOPROTEIN"/>
    <property type="match status" value="1"/>
</dbReference>
<feature type="chain" id="PRO_5047117747" description="Lipoprotein" evidence="2">
    <location>
        <begin position="29"/>
        <end position="284"/>
    </location>
</feature>
<protein>
    <recommendedName>
        <fullName evidence="5">Lipoprotein</fullName>
    </recommendedName>
</protein>
<evidence type="ECO:0000256" key="2">
    <source>
        <dbReference type="SAM" id="SignalP"/>
    </source>
</evidence>
<accession>A0ABZ2JB81</accession>
<dbReference type="EMBL" id="CP146612">
    <property type="protein sequence ID" value="WWX25605.1"/>
    <property type="molecule type" value="Genomic_DNA"/>
</dbReference>
<reference evidence="3 4" key="1">
    <citation type="submission" date="2024-03" db="EMBL/GenBank/DDBJ databases">
        <title>A Dehalogenimonas Isolated from Estuarine Sediments Dihaloeliminates Chlorinated Alkanes.</title>
        <authorList>
            <person name="Yang Y."/>
            <person name="Wang H."/>
        </authorList>
    </citation>
    <scope>NUCLEOTIDE SEQUENCE [LARGE SCALE GENOMIC DNA]</scope>
    <source>
        <strain evidence="3 4">W</strain>
    </source>
</reference>